<proteinExistence type="predicted"/>
<dbReference type="PANTHER" id="PTHR10948:SF23">
    <property type="entry name" value="TRANSPOSASE INSI FOR INSERTION SEQUENCE ELEMENT IS30A-RELATED"/>
    <property type="match status" value="1"/>
</dbReference>
<sequence>MRIWYFKLVDNIRNFCIIAHIDHGKSTLADRMLEITGTIEKRRMTFCERIIHPAIFKVYIAFLAIKAQFPEIKTLTIDNDILFAKHEELERLLRVKIYFCHPYHSWEKGTVENANKVIRRDIPKGSDLSRYLKRFVGARIVLGSSDRAVSDRRFDGFYVRVETNKKIRRGKSDNVLGFYSYLGLCLNELF</sequence>
<gene>
    <name evidence="2" type="ORF">A2390_02035</name>
</gene>
<organism evidence="2 3">
    <name type="scientific">Candidatus Liptonbacteria bacterium RIFOXYB1_FULL_36_10</name>
    <dbReference type="NCBI Taxonomy" id="1798654"/>
    <lineage>
        <taxon>Bacteria</taxon>
        <taxon>Candidatus Liptoniibacteriota</taxon>
    </lineage>
</organism>
<dbReference type="Pfam" id="PF00009">
    <property type="entry name" value="GTP_EFTU"/>
    <property type="match status" value="1"/>
</dbReference>
<dbReference type="InterPro" id="IPR036397">
    <property type="entry name" value="RNaseH_sf"/>
</dbReference>
<dbReference type="Proteomes" id="UP000178599">
    <property type="component" value="Unassembled WGS sequence"/>
</dbReference>
<dbReference type="GO" id="GO:0003676">
    <property type="term" value="F:nucleic acid binding"/>
    <property type="evidence" value="ECO:0007669"/>
    <property type="project" value="InterPro"/>
</dbReference>
<accession>A0A1G2CMC6</accession>
<dbReference type="AlphaFoldDB" id="A0A1G2CMC6"/>
<evidence type="ECO:0000313" key="2">
    <source>
        <dbReference type="EMBL" id="OGZ02499.1"/>
    </source>
</evidence>
<dbReference type="GO" id="GO:0004803">
    <property type="term" value="F:transposase activity"/>
    <property type="evidence" value="ECO:0007669"/>
    <property type="project" value="TreeGrafter"/>
</dbReference>
<name>A0A1G2CMC6_9BACT</name>
<dbReference type="InterPro" id="IPR000795">
    <property type="entry name" value="T_Tr_GTP-bd_dom"/>
</dbReference>
<dbReference type="GO" id="GO:0003924">
    <property type="term" value="F:GTPase activity"/>
    <property type="evidence" value="ECO:0007669"/>
    <property type="project" value="InterPro"/>
</dbReference>
<dbReference type="GO" id="GO:0005829">
    <property type="term" value="C:cytosol"/>
    <property type="evidence" value="ECO:0007669"/>
    <property type="project" value="TreeGrafter"/>
</dbReference>
<dbReference type="InterPro" id="IPR012337">
    <property type="entry name" value="RNaseH-like_sf"/>
</dbReference>
<reference evidence="2 3" key="1">
    <citation type="journal article" date="2016" name="Nat. Commun.">
        <title>Thousands of microbial genomes shed light on interconnected biogeochemical processes in an aquifer system.</title>
        <authorList>
            <person name="Anantharaman K."/>
            <person name="Brown C.T."/>
            <person name="Hug L.A."/>
            <person name="Sharon I."/>
            <person name="Castelle C.J."/>
            <person name="Probst A.J."/>
            <person name="Thomas B.C."/>
            <person name="Singh A."/>
            <person name="Wilkins M.J."/>
            <person name="Karaoz U."/>
            <person name="Brodie E.L."/>
            <person name="Williams K.H."/>
            <person name="Hubbard S.S."/>
            <person name="Banfield J.F."/>
        </authorList>
    </citation>
    <scope>NUCLEOTIDE SEQUENCE [LARGE SCALE GENOMIC DNA]</scope>
</reference>
<dbReference type="PANTHER" id="PTHR10948">
    <property type="entry name" value="TRANSPOSASE"/>
    <property type="match status" value="1"/>
</dbReference>
<dbReference type="InterPro" id="IPR051917">
    <property type="entry name" value="Transposase-Integrase"/>
</dbReference>
<dbReference type="GO" id="GO:0005525">
    <property type="term" value="F:GTP binding"/>
    <property type="evidence" value="ECO:0007669"/>
    <property type="project" value="InterPro"/>
</dbReference>
<dbReference type="EMBL" id="MHLE01000030">
    <property type="protein sequence ID" value="OGZ02499.1"/>
    <property type="molecule type" value="Genomic_DNA"/>
</dbReference>
<dbReference type="SUPFAM" id="SSF53098">
    <property type="entry name" value="Ribonuclease H-like"/>
    <property type="match status" value="1"/>
</dbReference>
<dbReference type="Gene3D" id="3.30.420.10">
    <property type="entry name" value="Ribonuclease H-like superfamily/Ribonuclease H"/>
    <property type="match status" value="1"/>
</dbReference>
<evidence type="ECO:0000259" key="1">
    <source>
        <dbReference type="Pfam" id="PF00009"/>
    </source>
</evidence>
<evidence type="ECO:0000313" key="3">
    <source>
        <dbReference type="Proteomes" id="UP000178599"/>
    </source>
</evidence>
<dbReference type="GO" id="GO:0032196">
    <property type="term" value="P:transposition"/>
    <property type="evidence" value="ECO:0007669"/>
    <property type="project" value="TreeGrafter"/>
</dbReference>
<dbReference type="Gene3D" id="3.40.50.300">
    <property type="entry name" value="P-loop containing nucleotide triphosphate hydrolases"/>
    <property type="match status" value="1"/>
</dbReference>
<dbReference type="InterPro" id="IPR027417">
    <property type="entry name" value="P-loop_NTPase"/>
</dbReference>
<feature type="domain" description="Tr-type G" evidence="1">
    <location>
        <begin position="11"/>
        <end position="44"/>
    </location>
</feature>
<protein>
    <recommendedName>
        <fullName evidence="1">Tr-type G domain-containing protein</fullName>
    </recommendedName>
</protein>
<comment type="caution">
    <text evidence="2">The sequence shown here is derived from an EMBL/GenBank/DDBJ whole genome shotgun (WGS) entry which is preliminary data.</text>
</comment>
<dbReference type="SUPFAM" id="SSF52540">
    <property type="entry name" value="P-loop containing nucleoside triphosphate hydrolases"/>
    <property type="match status" value="1"/>
</dbReference>